<keyword evidence="2" id="KW-1185">Reference proteome</keyword>
<dbReference type="Proteomes" id="UP000185728">
    <property type="component" value="Unassembled WGS sequence"/>
</dbReference>
<organism evidence="1 2">
    <name type="scientific">Zobellia uliginosa</name>
    <dbReference type="NCBI Taxonomy" id="143224"/>
    <lineage>
        <taxon>Bacteria</taxon>
        <taxon>Pseudomonadati</taxon>
        <taxon>Bacteroidota</taxon>
        <taxon>Flavobacteriia</taxon>
        <taxon>Flavobacteriales</taxon>
        <taxon>Flavobacteriaceae</taxon>
        <taxon>Zobellia</taxon>
    </lineage>
</organism>
<accession>A0ABY1KND6</accession>
<dbReference type="RefSeq" id="WP_076454319.1">
    <property type="nucleotide sequence ID" value="NZ_FTOB01000002.1"/>
</dbReference>
<comment type="caution">
    <text evidence="1">The sequence shown here is derived from an EMBL/GenBank/DDBJ whole genome shotgun (WGS) entry which is preliminary data.</text>
</comment>
<gene>
    <name evidence="1" type="ORF">SAMN05421766_102582</name>
</gene>
<proteinExistence type="predicted"/>
<evidence type="ECO:0000313" key="1">
    <source>
        <dbReference type="EMBL" id="SIS53016.1"/>
    </source>
</evidence>
<name>A0ABY1KND6_9FLAO</name>
<protein>
    <submittedName>
        <fullName evidence="1">Uncharacterized protein</fullName>
    </submittedName>
</protein>
<dbReference type="EMBL" id="FTOB01000002">
    <property type="protein sequence ID" value="SIS53016.1"/>
    <property type="molecule type" value="Genomic_DNA"/>
</dbReference>
<sequence length="135" mass="15831">MKTQTLNPKTELLLGASLDVLHFESREWLSNIAFYKDEARFFADLIEKGKTKDAAETAYNQILENLDAVHSELFDYLSDDIEGHERLLSRLEMGESGLADADYREKHRQLKKRMETFTDNFREFKKMVFGYVKNL</sequence>
<evidence type="ECO:0000313" key="2">
    <source>
        <dbReference type="Proteomes" id="UP000185728"/>
    </source>
</evidence>
<reference evidence="1 2" key="1">
    <citation type="submission" date="2017-01" db="EMBL/GenBank/DDBJ databases">
        <authorList>
            <person name="Varghese N."/>
            <person name="Submissions S."/>
        </authorList>
    </citation>
    <scope>NUCLEOTIDE SEQUENCE [LARGE SCALE GENOMIC DNA]</scope>
    <source>
        <strain evidence="1 2">DSM 2061</strain>
    </source>
</reference>